<evidence type="ECO:0000313" key="3">
    <source>
        <dbReference type="Proteomes" id="UP000599009"/>
    </source>
</evidence>
<dbReference type="Proteomes" id="UP000599009">
    <property type="component" value="Unassembled WGS sequence"/>
</dbReference>
<name>A0ABQ2EMR6_9GAMM</name>
<gene>
    <name evidence="2" type="ORF">GCM10011394_27890</name>
</gene>
<accession>A0ABQ2EMR6</accession>
<reference evidence="3" key="1">
    <citation type="journal article" date="2019" name="Int. J. Syst. Evol. Microbiol.">
        <title>The Global Catalogue of Microorganisms (GCM) 10K type strain sequencing project: providing services to taxonomists for standard genome sequencing and annotation.</title>
        <authorList>
            <consortium name="The Broad Institute Genomics Platform"/>
            <consortium name="The Broad Institute Genome Sequencing Center for Infectious Disease"/>
            <person name="Wu L."/>
            <person name="Ma J."/>
        </authorList>
    </citation>
    <scope>NUCLEOTIDE SEQUENCE [LARGE SCALE GENOMIC DNA]</scope>
    <source>
        <strain evidence="3">CGMCC 1.8985</strain>
    </source>
</reference>
<keyword evidence="1" id="KW-0732">Signal</keyword>
<evidence type="ECO:0000313" key="2">
    <source>
        <dbReference type="EMBL" id="GGK17129.1"/>
    </source>
</evidence>
<dbReference type="EMBL" id="BMME01000004">
    <property type="protein sequence ID" value="GGK17129.1"/>
    <property type="molecule type" value="Genomic_DNA"/>
</dbReference>
<protein>
    <submittedName>
        <fullName evidence="2">Uncharacterized protein</fullName>
    </submittedName>
</protein>
<comment type="caution">
    <text evidence="2">The sequence shown here is derived from an EMBL/GenBank/DDBJ whole genome shotgun (WGS) entry which is preliminary data.</text>
</comment>
<feature type="chain" id="PRO_5046102768" evidence="1">
    <location>
        <begin position="27"/>
        <end position="122"/>
    </location>
</feature>
<dbReference type="PROSITE" id="PS51257">
    <property type="entry name" value="PROKAR_LIPOPROTEIN"/>
    <property type="match status" value="1"/>
</dbReference>
<feature type="signal peptide" evidence="1">
    <location>
        <begin position="1"/>
        <end position="26"/>
    </location>
</feature>
<sequence>MSLIRSPLARALVATAAVLGCTSAMAAKRADACVKYEMEYGWSKGYAVEATVLQGSELNEKVGSFTRFSSFATYAVIFWGEGQATILKLPAMSVGSLPMFEGQAEDQEGRRWKIKEGHMFCN</sequence>
<keyword evidence="3" id="KW-1185">Reference proteome</keyword>
<evidence type="ECO:0000256" key="1">
    <source>
        <dbReference type="SAM" id="SignalP"/>
    </source>
</evidence>
<organism evidence="2 3">
    <name type="scientific">Luteimonas terricola</name>
    <dbReference type="NCBI Taxonomy" id="645597"/>
    <lineage>
        <taxon>Bacteria</taxon>
        <taxon>Pseudomonadati</taxon>
        <taxon>Pseudomonadota</taxon>
        <taxon>Gammaproteobacteria</taxon>
        <taxon>Lysobacterales</taxon>
        <taxon>Lysobacteraceae</taxon>
        <taxon>Luteimonas</taxon>
    </lineage>
</organism>
<proteinExistence type="predicted"/>